<evidence type="ECO:0000313" key="4">
    <source>
        <dbReference type="EMBL" id="ORY18175.1"/>
    </source>
</evidence>
<accession>A0A1Y2A809</accession>
<dbReference type="STRING" id="1231657.A0A1Y2A809"/>
<dbReference type="SUPFAM" id="SSF48403">
    <property type="entry name" value="Ankyrin repeat"/>
    <property type="match status" value="1"/>
</dbReference>
<keyword evidence="5" id="KW-1185">Reference proteome</keyword>
<dbReference type="AlphaFoldDB" id="A0A1Y2A809"/>
<dbReference type="Gene3D" id="1.25.40.20">
    <property type="entry name" value="Ankyrin repeat-containing domain"/>
    <property type="match status" value="1"/>
</dbReference>
<dbReference type="Pfam" id="PF12796">
    <property type="entry name" value="Ank_2"/>
    <property type="match status" value="1"/>
</dbReference>
<protein>
    <submittedName>
        <fullName evidence="4">Uncharacterized protein</fullName>
    </submittedName>
</protein>
<evidence type="ECO:0000256" key="2">
    <source>
        <dbReference type="ARBA" id="ARBA00023043"/>
    </source>
</evidence>
<keyword evidence="1" id="KW-0677">Repeat</keyword>
<feature type="repeat" description="ANK" evidence="3">
    <location>
        <begin position="33"/>
        <end position="58"/>
    </location>
</feature>
<dbReference type="PROSITE" id="PS50088">
    <property type="entry name" value="ANK_REPEAT"/>
    <property type="match status" value="1"/>
</dbReference>
<dbReference type="EMBL" id="MCFA01000008">
    <property type="protein sequence ID" value="ORY18175.1"/>
    <property type="molecule type" value="Genomic_DNA"/>
</dbReference>
<comment type="caution">
    <text evidence="4">The sequence shown here is derived from an EMBL/GenBank/DDBJ whole genome shotgun (WGS) entry which is preliminary data.</text>
</comment>
<dbReference type="InterPro" id="IPR002110">
    <property type="entry name" value="Ankyrin_rpt"/>
</dbReference>
<keyword evidence="2 3" id="KW-0040">ANK repeat</keyword>
<evidence type="ECO:0000256" key="1">
    <source>
        <dbReference type="ARBA" id="ARBA00022737"/>
    </source>
</evidence>
<feature type="non-terminal residue" evidence="4">
    <location>
        <position position="58"/>
    </location>
</feature>
<evidence type="ECO:0000313" key="5">
    <source>
        <dbReference type="Proteomes" id="UP000193144"/>
    </source>
</evidence>
<evidence type="ECO:0000256" key="3">
    <source>
        <dbReference type="PROSITE-ProRule" id="PRU00023"/>
    </source>
</evidence>
<dbReference type="InterPro" id="IPR036770">
    <property type="entry name" value="Ankyrin_rpt-contain_sf"/>
</dbReference>
<name>A0A1Y2A809_9PLEO</name>
<dbReference type="PROSITE" id="PS50297">
    <property type="entry name" value="ANK_REP_REGION"/>
    <property type="match status" value="1"/>
</dbReference>
<organism evidence="4 5">
    <name type="scientific">Clohesyomyces aquaticus</name>
    <dbReference type="NCBI Taxonomy" id="1231657"/>
    <lineage>
        <taxon>Eukaryota</taxon>
        <taxon>Fungi</taxon>
        <taxon>Dikarya</taxon>
        <taxon>Ascomycota</taxon>
        <taxon>Pezizomycotina</taxon>
        <taxon>Dothideomycetes</taxon>
        <taxon>Pleosporomycetidae</taxon>
        <taxon>Pleosporales</taxon>
        <taxon>Lindgomycetaceae</taxon>
        <taxon>Clohesyomyces</taxon>
    </lineage>
</organism>
<sequence>YGTALTASAFDGTTGIMQALLEKGADVNKQGGTYGTALQAAAFFGDADNVKMLIEHGA</sequence>
<dbReference type="Proteomes" id="UP000193144">
    <property type="component" value="Unassembled WGS sequence"/>
</dbReference>
<dbReference type="PANTHER" id="PTHR24171">
    <property type="entry name" value="ANKYRIN REPEAT DOMAIN-CONTAINING PROTEIN 39-RELATED"/>
    <property type="match status" value="1"/>
</dbReference>
<reference evidence="4 5" key="1">
    <citation type="submission" date="2016-07" db="EMBL/GenBank/DDBJ databases">
        <title>Pervasive Adenine N6-methylation of Active Genes in Fungi.</title>
        <authorList>
            <consortium name="DOE Joint Genome Institute"/>
            <person name="Mondo S.J."/>
            <person name="Dannebaum R.O."/>
            <person name="Kuo R.C."/>
            <person name="Labutti K."/>
            <person name="Haridas S."/>
            <person name="Kuo A."/>
            <person name="Salamov A."/>
            <person name="Ahrendt S.R."/>
            <person name="Lipzen A."/>
            <person name="Sullivan W."/>
            <person name="Andreopoulos W.B."/>
            <person name="Clum A."/>
            <person name="Lindquist E."/>
            <person name="Daum C."/>
            <person name="Ramamoorthy G.K."/>
            <person name="Gryganskyi A."/>
            <person name="Culley D."/>
            <person name="Magnuson J.K."/>
            <person name="James T.Y."/>
            <person name="O'Malley M.A."/>
            <person name="Stajich J.E."/>
            <person name="Spatafora J.W."/>
            <person name="Visel A."/>
            <person name="Grigoriev I.V."/>
        </authorList>
    </citation>
    <scope>NUCLEOTIDE SEQUENCE [LARGE SCALE GENOMIC DNA]</scope>
    <source>
        <strain evidence="4 5">CBS 115471</strain>
    </source>
</reference>
<feature type="non-terminal residue" evidence="4">
    <location>
        <position position="1"/>
    </location>
</feature>
<gene>
    <name evidence="4" type="ORF">BCR34DRAFT_450467</name>
</gene>
<dbReference type="OrthoDB" id="427518at2759"/>
<proteinExistence type="predicted"/>